<dbReference type="InterPro" id="IPR025640">
    <property type="entry name" value="GYF_2"/>
</dbReference>
<dbReference type="PANTHER" id="PTHR34980">
    <property type="entry name" value="INNER MEMBRANE PROTEIN-RELATED-RELATED"/>
    <property type="match status" value="1"/>
</dbReference>
<protein>
    <recommendedName>
        <fullName evidence="3">GYF domain-containing protein</fullName>
    </recommendedName>
</protein>
<dbReference type="InterPro" id="IPR008523">
    <property type="entry name" value="DUF805"/>
</dbReference>
<dbReference type="Pfam" id="PF05656">
    <property type="entry name" value="DUF805"/>
    <property type="match status" value="1"/>
</dbReference>
<feature type="transmembrane region" description="Helical" evidence="2">
    <location>
        <begin position="209"/>
        <end position="228"/>
    </location>
</feature>
<name>A0A2H3PA98_9BACT</name>
<dbReference type="OrthoDB" id="9812349at2"/>
<evidence type="ECO:0000313" key="5">
    <source>
        <dbReference type="Proteomes" id="UP000221024"/>
    </source>
</evidence>
<comment type="caution">
    <text evidence="4">The sequence shown here is derived from an EMBL/GenBank/DDBJ whole genome shotgun (WGS) entry which is preliminary data.</text>
</comment>
<keyword evidence="2" id="KW-0472">Membrane</keyword>
<dbReference type="Proteomes" id="UP000221024">
    <property type="component" value="Unassembled WGS sequence"/>
</dbReference>
<keyword evidence="2" id="KW-1133">Transmembrane helix</keyword>
<feature type="transmembrane region" description="Helical" evidence="2">
    <location>
        <begin position="137"/>
        <end position="162"/>
    </location>
</feature>
<dbReference type="AlphaFoldDB" id="A0A2H3PA98"/>
<evidence type="ECO:0000259" key="3">
    <source>
        <dbReference type="Pfam" id="PF14237"/>
    </source>
</evidence>
<proteinExistence type="predicted"/>
<dbReference type="GO" id="GO:0005886">
    <property type="term" value="C:plasma membrane"/>
    <property type="evidence" value="ECO:0007669"/>
    <property type="project" value="TreeGrafter"/>
</dbReference>
<keyword evidence="2" id="KW-0812">Transmembrane</keyword>
<dbReference type="PANTHER" id="PTHR34980:SF3">
    <property type="entry name" value="BLR8105 PROTEIN"/>
    <property type="match status" value="1"/>
</dbReference>
<evidence type="ECO:0000313" key="4">
    <source>
        <dbReference type="EMBL" id="PEN09198.1"/>
    </source>
</evidence>
<accession>A0A2H3PA98</accession>
<dbReference type="EMBL" id="PDEP01000001">
    <property type="protein sequence ID" value="PEN09198.1"/>
    <property type="molecule type" value="Genomic_DNA"/>
</dbReference>
<feature type="domain" description="GYF" evidence="3">
    <location>
        <begin position="16"/>
        <end position="65"/>
    </location>
</feature>
<dbReference type="Pfam" id="PF14237">
    <property type="entry name" value="GYF_2"/>
    <property type="match status" value="1"/>
</dbReference>
<evidence type="ECO:0000256" key="1">
    <source>
        <dbReference type="SAM" id="MobiDB-lite"/>
    </source>
</evidence>
<sequence>MSLQTPPGTHPYRLMWYYSTSGAQRGPFTDKEFLREVNDGLIEPDTLVWNDELNEWREAQNVPGLLAPEETASRPGAHLREAAEYGMFRNERHWNGSDQPPPTGSAAEHEARYNDSSDYESNPSLFSFRGRVARLRYFLQSLAIMGVLFVAIAGIAAVPHLLTPERVVEPEGVVLVGIAAMVIAYVVAMVLLVFLSIQRLHDLHLSGWFYWLSLIPIVNIPFTFYVLFAPGTDGPNRYGPVPS</sequence>
<reference evidence="4 5" key="1">
    <citation type="submission" date="2017-10" db="EMBL/GenBank/DDBJ databases">
        <title>Draft genome of Longimonas halophila.</title>
        <authorList>
            <person name="Goh K.M."/>
            <person name="Shamsir M.S."/>
            <person name="Lim S.W."/>
        </authorList>
    </citation>
    <scope>NUCLEOTIDE SEQUENCE [LARGE SCALE GENOMIC DNA]</scope>
    <source>
        <strain evidence="4 5">KCTC 42399</strain>
    </source>
</reference>
<gene>
    <name evidence="4" type="ORF">CRI93_00245</name>
</gene>
<keyword evidence="5" id="KW-1185">Reference proteome</keyword>
<evidence type="ECO:0000256" key="2">
    <source>
        <dbReference type="SAM" id="Phobius"/>
    </source>
</evidence>
<organism evidence="4 5">
    <name type="scientific">Longimonas halophila</name>
    <dbReference type="NCBI Taxonomy" id="1469170"/>
    <lineage>
        <taxon>Bacteria</taxon>
        <taxon>Pseudomonadati</taxon>
        <taxon>Rhodothermota</taxon>
        <taxon>Rhodothermia</taxon>
        <taxon>Rhodothermales</taxon>
        <taxon>Salisaetaceae</taxon>
        <taxon>Longimonas</taxon>
    </lineage>
</organism>
<feature type="region of interest" description="Disordered" evidence="1">
    <location>
        <begin position="91"/>
        <end position="120"/>
    </location>
</feature>
<feature type="transmembrane region" description="Helical" evidence="2">
    <location>
        <begin position="174"/>
        <end position="197"/>
    </location>
</feature>